<evidence type="ECO:0000256" key="2">
    <source>
        <dbReference type="SAM" id="MobiDB-lite"/>
    </source>
</evidence>
<dbReference type="Proteomes" id="UP000233837">
    <property type="component" value="Unassembled WGS sequence"/>
</dbReference>
<dbReference type="Pfam" id="PF00536">
    <property type="entry name" value="SAM_1"/>
    <property type="match status" value="1"/>
</dbReference>
<evidence type="ECO:0000259" key="3">
    <source>
        <dbReference type="PROSITE" id="PS50105"/>
    </source>
</evidence>
<dbReference type="SMART" id="SM00454">
    <property type="entry name" value="SAM"/>
    <property type="match status" value="1"/>
</dbReference>
<keyword evidence="1" id="KW-0677">Repeat</keyword>
<evidence type="ECO:0000313" key="5">
    <source>
        <dbReference type="Proteomes" id="UP000233837"/>
    </source>
</evidence>
<keyword evidence="5" id="KW-1185">Reference proteome</keyword>
<name>A0A2I0W996_9ASPA</name>
<dbReference type="AlphaFoldDB" id="A0A2I0W996"/>
<dbReference type="FunFam" id="1.10.150.50:FF:000077">
    <property type="entry name" value="DDHD domain-containing 2"/>
    <property type="match status" value="1"/>
</dbReference>
<sequence length="211" mass="23836">MYADRVTAGTKRSIKERLDGDMEEDLGQRRKPELKRQRQVDDKWKHDLFEGDKESSSSKSKVGPKDLRFKLQQKVPQQIIQRGKDAGVRDLREKLSGVMHSQLTNSDPPNAKAIPESSIPVKKSVTSVEASVQEVKKISNPTYSEKKAKQKSESSVEVFLQSLGLEKYIITFKVEEVDMAALMHMTESDLKALGIPMGPRKKILRALESRS</sequence>
<dbReference type="CDD" id="cd09487">
    <property type="entry name" value="SAM_superfamily"/>
    <property type="match status" value="1"/>
</dbReference>
<dbReference type="PROSITE" id="PS50105">
    <property type="entry name" value="SAM_DOMAIN"/>
    <property type="match status" value="1"/>
</dbReference>
<accession>A0A2I0W996</accession>
<feature type="region of interest" description="Disordered" evidence="2">
    <location>
        <begin position="1"/>
        <end position="66"/>
    </location>
</feature>
<organism evidence="4 5">
    <name type="scientific">Dendrobium catenatum</name>
    <dbReference type="NCBI Taxonomy" id="906689"/>
    <lineage>
        <taxon>Eukaryota</taxon>
        <taxon>Viridiplantae</taxon>
        <taxon>Streptophyta</taxon>
        <taxon>Embryophyta</taxon>
        <taxon>Tracheophyta</taxon>
        <taxon>Spermatophyta</taxon>
        <taxon>Magnoliopsida</taxon>
        <taxon>Liliopsida</taxon>
        <taxon>Asparagales</taxon>
        <taxon>Orchidaceae</taxon>
        <taxon>Epidendroideae</taxon>
        <taxon>Malaxideae</taxon>
        <taxon>Dendrobiinae</taxon>
        <taxon>Dendrobium</taxon>
    </lineage>
</organism>
<dbReference type="OrthoDB" id="76949at2759"/>
<dbReference type="STRING" id="906689.A0A2I0W996"/>
<dbReference type="EMBL" id="KZ502842">
    <property type="protein sequence ID" value="PKU72237.1"/>
    <property type="molecule type" value="Genomic_DNA"/>
</dbReference>
<dbReference type="PANTHER" id="PTHR10627">
    <property type="entry name" value="SCP160"/>
    <property type="match status" value="1"/>
</dbReference>
<dbReference type="InterPro" id="IPR013761">
    <property type="entry name" value="SAM/pointed_sf"/>
</dbReference>
<proteinExistence type="predicted"/>
<feature type="compositionally biased region" description="Basic and acidic residues" evidence="2">
    <location>
        <begin position="13"/>
        <end position="56"/>
    </location>
</feature>
<dbReference type="InterPro" id="IPR001660">
    <property type="entry name" value="SAM"/>
</dbReference>
<reference evidence="4 5" key="2">
    <citation type="journal article" date="2017" name="Nature">
        <title>The Apostasia genome and the evolution of orchids.</title>
        <authorList>
            <person name="Zhang G.Q."/>
            <person name="Liu K.W."/>
            <person name="Li Z."/>
            <person name="Lohaus R."/>
            <person name="Hsiao Y.Y."/>
            <person name="Niu S.C."/>
            <person name="Wang J.Y."/>
            <person name="Lin Y.C."/>
            <person name="Xu Q."/>
            <person name="Chen L.J."/>
            <person name="Yoshida K."/>
            <person name="Fujiwara S."/>
            <person name="Wang Z.W."/>
            <person name="Zhang Y.Q."/>
            <person name="Mitsuda N."/>
            <person name="Wang M."/>
            <person name="Liu G.H."/>
            <person name="Pecoraro L."/>
            <person name="Huang H.X."/>
            <person name="Xiao X.J."/>
            <person name="Lin M."/>
            <person name="Wu X.Y."/>
            <person name="Wu W.L."/>
            <person name="Chen Y.Y."/>
            <person name="Chang S.B."/>
            <person name="Sakamoto S."/>
            <person name="Ohme-Takagi M."/>
            <person name="Yagi M."/>
            <person name="Zeng S.J."/>
            <person name="Shen C.Y."/>
            <person name="Yeh C.M."/>
            <person name="Luo Y.B."/>
            <person name="Tsai W.C."/>
            <person name="Van de Peer Y."/>
            <person name="Liu Z.J."/>
        </authorList>
    </citation>
    <scope>NUCLEOTIDE SEQUENCE [LARGE SCALE GENOMIC DNA]</scope>
    <source>
        <tissue evidence="4">The whole plant</tissue>
    </source>
</reference>
<gene>
    <name evidence="4" type="ORF">MA16_Dca006237</name>
</gene>
<evidence type="ECO:0000313" key="4">
    <source>
        <dbReference type="EMBL" id="PKU72237.1"/>
    </source>
</evidence>
<evidence type="ECO:0000256" key="1">
    <source>
        <dbReference type="ARBA" id="ARBA00022737"/>
    </source>
</evidence>
<dbReference type="PANTHER" id="PTHR10627:SF74">
    <property type="entry name" value="OS08G0526500 PROTEIN"/>
    <property type="match status" value="1"/>
</dbReference>
<dbReference type="Gene3D" id="1.10.150.50">
    <property type="entry name" value="Transcription Factor, Ets-1"/>
    <property type="match status" value="1"/>
</dbReference>
<reference evidence="4 5" key="1">
    <citation type="journal article" date="2016" name="Sci. Rep.">
        <title>The Dendrobium catenatum Lindl. genome sequence provides insights into polysaccharide synthase, floral development and adaptive evolution.</title>
        <authorList>
            <person name="Zhang G.Q."/>
            <person name="Xu Q."/>
            <person name="Bian C."/>
            <person name="Tsai W.C."/>
            <person name="Yeh C.M."/>
            <person name="Liu K.W."/>
            <person name="Yoshida K."/>
            <person name="Zhang L.S."/>
            <person name="Chang S.B."/>
            <person name="Chen F."/>
            <person name="Shi Y."/>
            <person name="Su Y.Y."/>
            <person name="Zhang Y.Q."/>
            <person name="Chen L.J."/>
            <person name="Yin Y."/>
            <person name="Lin M."/>
            <person name="Huang H."/>
            <person name="Deng H."/>
            <person name="Wang Z.W."/>
            <person name="Zhu S.L."/>
            <person name="Zhao X."/>
            <person name="Deng C."/>
            <person name="Niu S.C."/>
            <person name="Huang J."/>
            <person name="Wang M."/>
            <person name="Liu G.H."/>
            <person name="Yang H.J."/>
            <person name="Xiao X.J."/>
            <person name="Hsiao Y.Y."/>
            <person name="Wu W.L."/>
            <person name="Chen Y.Y."/>
            <person name="Mitsuda N."/>
            <person name="Ohme-Takagi M."/>
            <person name="Luo Y.B."/>
            <person name="Van de Peer Y."/>
            <person name="Liu Z.J."/>
        </authorList>
    </citation>
    <scope>NUCLEOTIDE SEQUENCE [LARGE SCALE GENOMIC DNA]</scope>
    <source>
        <tissue evidence="4">The whole plant</tissue>
    </source>
</reference>
<feature type="domain" description="SAM" evidence="3">
    <location>
        <begin position="151"/>
        <end position="195"/>
    </location>
</feature>
<dbReference type="SUPFAM" id="SSF47769">
    <property type="entry name" value="SAM/Pointed domain"/>
    <property type="match status" value="1"/>
</dbReference>
<protein>
    <recommendedName>
        <fullName evidence="3">SAM domain-containing protein</fullName>
    </recommendedName>
</protein>